<name>A0A644W129_9ZZZZ</name>
<accession>A0A644W129</accession>
<gene>
    <name evidence="7" type="ORF">SDC9_43582</name>
</gene>
<dbReference type="InterPro" id="IPR033985">
    <property type="entry name" value="SusD-like_N"/>
</dbReference>
<feature type="domain" description="SusD-like N-terminal" evidence="6">
    <location>
        <begin position="66"/>
        <end position="240"/>
    </location>
</feature>
<dbReference type="CDD" id="cd08977">
    <property type="entry name" value="SusD"/>
    <property type="match status" value="1"/>
</dbReference>
<protein>
    <submittedName>
        <fullName evidence="7">SusD-like protein</fullName>
    </submittedName>
</protein>
<dbReference type="InterPro" id="IPR011990">
    <property type="entry name" value="TPR-like_helical_dom_sf"/>
</dbReference>
<reference evidence="7" key="1">
    <citation type="submission" date="2019-08" db="EMBL/GenBank/DDBJ databases">
        <authorList>
            <person name="Kucharzyk K."/>
            <person name="Murdoch R.W."/>
            <person name="Higgins S."/>
            <person name="Loffler F."/>
        </authorList>
    </citation>
    <scope>NUCLEOTIDE SEQUENCE</scope>
</reference>
<dbReference type="Pfam" id="PF07980">
    <property type="entry name" value="SusD_RagB"/>
    <property type="match status" value="1"/>
</dbReference>
<evidence type="ECO:0000313" key="7">
    <source>
        <dbReference type="EMBL" id="MPL97391.1"/>
    </source>
</evidence>
<keyword evidence="4" id="KW-0998">Cell outer membrane</keyword>
<dbReference type="AlphaFoldDB" id="A0A644W129"/>
<keyword evidence="3" id="KW-0472">Membrane</keyword>
<evidence type="ECO:0000256" key="2">
    <source>
        <dbReference type="ARBA" id="ARBA00022729"/>
    </source>
</evidence>
<dbReference type="SUPFAM" id="SSF48452">
    <property type="entry name" value="TPR-like"/>
    <property type="match status" value="1"/>
</dbReference>
<comment type="caution">
    <text evidence="7">The sequence shown here is derived from an EMBL/GenBank/DDBJ whole genome shotgun (WGS) entry which is preliminary data.</text>
</comment>
<sequence length="506" mass="56339">MGKRYNTSKTDKGKMSNPAPRFVRMVTALMLLLPVAACTDFLTEDLKGDFSSETFYQNDKQAIQAINGVYNAIAFNSFNNAMWVFGDVASDDAVKGGNPGDQAEITYIDEFYADANNGIINNYWKFAYEAIARANNVIANVPGVQMDEALKNRIMGEAKFIRAYTYFNLVNVFGKVPLKLLPQLTQATIHVPLSEVPAIYQQIEKDLNEAAGVLPDSYGSTDAGRVTRGAALGLLGKVNLYQNKWQEAVNYFHQLENLGIYGLLDNYSDNFKVAYKNNKEAIFEIQHLTGQNPFMGNALNQWFAPAAEGGYYFNAPTQSLVDAFERSTTGAADPRLDASIGRDGQPWLNGEIFSASWSPTGFLTKKHQQPLSEVPSSLKGDGNLNYTYLRYADVLLMKAEAFNELNNADSARANLNKVRQRARNSYEGSAPADLLADVTISNKDQLRTAIQKERRTELAQEFHRYFDLMRWGRAVAEAALGTDFNFEAKRYQPIPQAETDANQAIP</sequence>
<dbReference type="Pfam" id="PF14322">
    <property type="entry name" value="SusD-like_3"/>
    <property type="match status" value="1"/>
</dbReference>
<evidence type="ECO:0000256" key="3">
    <source>
        <dbReference type="ARBA" id="ARBA00023136"/>
    </source>
</evidence>
<dbReference type="InterPro" id="IPR012944">
    <property type="entry name" value="SusD_RagB_dom"/>
</dbReference>
<evidence type="ECO:0000259" key="5">
    <source>
        <dbReference type="Pfam" id="PF07980"/>
    </source>
</evidence>
<evidence type="ECO:0000256" key="1">
    <source>
        <dbReference type="ARBA" id="ARBA00004442"/>
    </source>
</evidence>
<evidence type="ECO:0000259" key="6">
    <source>
        <dbReference type="Pfam" id="PF14322"/>
    </source>
</evidence>
<organism evidence="7">
    <name type="scientific">bioreactor metagenome</name>
    <dbReference type="NCBI Taxonomy" id="1076179"/>
    <lineage>
        <taxon>unclassified sequences</taxon>
        <taxon>metagenomes</taxon>
        <taxon>ecological metagenomes</taxon>
    </lineage>
</organism>
<dbReference type="Gene3D" id="1.25.40.390">
    <property type="match status" value="1"/>
</dbReference>
<keyword evidence="2" id="KW-0732">Signal</keyword>
<dbReference type="EMBL" id="VSSQ01000553">
    <property type="protein sequence ID" value="MPL97391.1"/>
    <property type="molecule type" value="Genomic_DNA"/>
</dbReference>
<feature type="domain" description="RagB/SusD" evidence="5">
    <location>
        <begin position="279"/>
        <end position="484"/>
    </location>
</feature>
<proteinExistence type="predicted"/>
<comment type="subcellular location">
    <subcellularLocation>
        <location evidence="1">Cell outer membrane</location>
    </subcellularLocation>
</comment>
<evidence type="ECO:0000256" key="4">
    <source>
        <dbReference type="ARBA" id="ARBA00023237"/>
    </source>
</evidence>
<dbReference type="GO" id="GO:0009279">
    <property type="term" value="C:cell outer membrane"/>
    <property type="evidence" value="ECO:0007669"/>
    <property type="project" value="UniProtKB-SubCell"/>
</dbReference>